<accession>A0A3R5QRJ3</accession>
<dbReference type="AlphaFoldDB" id="A0A3R5QRJ3"/>
<name>A0A3R5QRJ3_9CLOT</name>
<gene>
    <name evidence="4" type="ORF">C1I91_03405</name>
</gene>
<feature type="domain" description="DUF4179" evidence="2">
    <location>
        <begin position="46"/>
        <end position="132"/>
    </location>
</feature>
<protein>
    <recommendedName>
        <fullName evidence="6">DUF4179 domain-containing protein</fullName>
    </recommendedName>
</protein>
<feature type="domain" description="DUF5643" evidence="3">
    <location>
        <begin position="237"/>
        <end position="327"/>
    </location>
</feature>
<reference evidence="4 5" key="1">
    <citation type="submission" date="2018-01" db="EMBL/GenBank/DDBJ databases">
        <title>Genome Sequencing and Assembly of Anaerobacter polyendosporus strain CT4.</title>
        <authorList>
            <person name="Tachaapaikoon C."/>
            <person name="Sutheeworapong S."/>
            <person name="Jenjaroenpun P."/>
            <person name="Wongsurawat T."/>
            <person name="Nookeaw I."/>
            <person name="Cheawchanlertfa P."/>
            <person name="Kosugi A."/>
            <person name="Cheevadhanarak S."/>
            <person name="Ratanakhanokchai K."/>
        </authorList>
    </citation>
    <scope>NUCLEOTIDE SEQUENCE [LARGE SCALE GENOMIC DNA]</scope>
    <source>
        <strain evidence="4 5">CT4</strain>
    </source>
</reference>
<sequence length="458" mass="52656">MSDNIYEILNSSSFDEDDYENIDAALTDIEIKNIKNNFRKKIKTNNKKKYAYIAASLALIITIGTFSVKPAFADPFIESIPLIDSLYEKLGYYNEFKDFSSYIGLSQEKDGYKFTIDKLMADDENVMVALRIFKPGLNKNKDKNDKKVNNFNVSPLVSNGSFIFMGSDNDSTILNDDTTLIVTKLEVAPAKKVPKRLDMNLIIRNQEIPNLYVKFLVPVSRESTIRSTITKNSPGKIKLGNIDTVKIDRLKISPLNTSIKFSLAKGDKDPMDFEFYLFDDKGRIYNNFGARSDDSGYYITDFTKVEKDAKKLYIYTSLTNRSDAIRDDKQVISIPEDFQKARDLATLRSFHVDNIGTIKINKIEKNSDNIKFHFNLDDPKNLLKAYYPINLAEKHGDNLEMYIHHDYIKFYKDPNSKEKDSYILEYDNIDNSKTYGYNVTFPFYKTLSQGAPLEIDLK</sequence>
<dbReference type="Proteomes" id="UP000286268">
    <property type="component" value="Chromosome"/>
</dbReference>
<keyword evidence="1" id="KW-0812">Transmembrane</keyword>
<dbReference type="KEGG" id="cmah:C1I91_03405"/>
<proteinExistence type="predicted"/>
<dbReference type="RefSeq" id="WP_128211230.1">
    <property type="nucleotide sequence ID" value="NZ_CP025746.1"/>
</dbReference>
<evidence type="ECO:0000313" key="4">
    <source>
        <dbReference type="EMBL" id="QAA30778.1"/>
    </source>
</evidence>
<keyword evidence="1" id="KW-0472">Membrane</keyword>
<dbReference type="OrthoDB" id="1938054at2"/>
<evidence type="ECO:0000313" key="5">
    <source>
        <dbReference type="Proteomes" id="UP000286268"/>
    </source>
</evidence>
<keyword evidence="1" id="KW-1133">Transmembrane helix</keyword>
<dbReference type="Pfam" id="PF18705">
    <property type="entry name" value="DUF5643"/>
    <property type="match status" value="1"/>
</dbReference>
<dbReference type="Gene3D" id="2.60.40.1630">
    <property type="entry name" value="bacillus anthracis domain"/>
    <property type="match status" value="1"/>
</dbReference>
<evidence type="ECO:0000259" key="2">
    <source>
        <dbReference type="Pfam" id="PF13786"/>
    </source>
</evidence>
<keyword evidence="5" id="KW-1185">Reference proteome</keyword>
<feature type="transmembrane region" description="Helical" evidence="1">
    <location>
        <begin position="50"/>
        <end position="68"/>
    </location>
</feature>
<dbReference type="InterPro" id="IPR025436">
    <property type="entry name" value="DUF4179"/>
</dbReference>
<dbReference type="InterPro" id="IPR040680">
    <property type="entry name" value="DUF5643"/>
</dbReference>
<evidence type="ECO:0000256" key="1">
    <source>
        <dbReference type="SAM" id="Phobius"/>
    </source>
</evidence>
<dbReference type="EMBL" id="CP025746">
    <property type="protein sequence ID" value="QAA30778.1"/>
    <property type="molecule type" value="Genomic_DNA"/>
</dbReference>
<evidence type="ECO:0008006" key="6">
    <source>
        <dbReference type="Google" id="ProtNLM"/>
    </source>
</evidence>
<organism evidence="4 5">
    <name type="scientific">Clostridium manihotivorum</name>
    <dbReference type="NCBI Taxonomy" id="2320868"/>
    <lineage>
        <taxon>Bacteria</taxon>
        <taxon>Bacillati</taxon>
        <taxon>Bacillota</taxon>
        <taxon>Clostridia</taxon>
        <taxon>Eubacteriales</taxon>
        <taxon>Clostridiaceae</taxon>
        <taxon>Clostridium</taxon>
    </lineage>
</organism>
<dbReference type="Pfam" id="PF13786">
    <property type="entry name" value="DUF4179"/>
    <property type="match status" value="1"/>
</dbReference>
<evidence type="ECO:0000259" key="3">
    <source>
        <dbReference type="Pfam" id="PF18705"/>
    </source>
</evidence>